<dbReference type="InterPro" id="IPR014646">
    <property type="entry name" value="Rfa2/RPA32"/>
</dbReference>
<dbReference type="InterPro" id="IPR036390">
    <property type="entry name" value="WH_DNA-bd_sf"/>
</dbReference>
<gene>
    <name evidence="8" type="ORF">CUNI_LOCUS5391</name>
</gene>
<dbReference type="GO" id="GO:0005662">
    <property type="term" value="C:DNA replication factor A complex"/>
    <property type="evidence" value="ECO:0007669"/>
    <property type="project" value="TreeGrafter"/>
</dbReference>
<dbReference type="InterPro" id="IPR040260">
    <property type="entry name" value="RFA2-like"/>
</dbReference>
<comment type="similarity">
    <text evidence="2">Belongs to the replication factor A protein 2 family.</text>
</comment>
<dbReference type="AlphaFoldDB" id="A0A8S3YSF2"/>
<dbReference type="GO" id="GO:0000724">
    <property type="term" value="P:double-strand break repair via homologous recombination"/>
    <property type="evidence" value="ECO:0007669"/>
    <property type="project" value="TreeGrafter"/>
</dbReference>
<name>A0A8S3YSF2_9EUPU</name>
<dbReference type="InterPro" id="IPR012340">
    <property type="entry name" value="NA-bd_OB-fold"/>
</dbReference>
<dbReference type="CDD" id="cd04478">
    <property type="entry name" value="RPA2_DBD_D"/>
    <property type="match status" value="1"/>
</dbReference>
<dbReference type="GO" id="GO:0035861">
    <property type="term" value="C:site of double-strand break"/>
    <property type="evidence" value="ECO:0007669"/>
    <property type="project" value="TreeGrafter"/>
</dbReference>
<evidence type="ECO:0000313" key="9">
    <source>
        <dbReference type="Proteomes" id="UP000678393"/>
    </source>
</evidence>
<accession>A0A8S3YSF2</accession>
<dbReference type="Proteomes" id="UP000678393">
    <property type="component" value="Unassembled WGS sequence"/>
</dbReference>
<dbReference type="InterPro" id="IPR036388">
    <property type="entry name" value="WH-like_DNA-bd_sf"/>
</dbReference>
<dbReference type="OrthoDB" id="25571at2759"/>
<evidence type="ECO:0000256" key="3">
    <source>
        <dbReference type="ARBA" id="ARBA00022705"/>
    </source>
</evidence>
<keyword evidence="9" id="KW-1185">Reference proteome</keyword>
<dbReference type="PANTHER" id="PTHR13989:SF16">
    <property type="entry name" value="REPLICATION PROTEIN A2"/>
    <property type="match status" value="1"/>
</dbReference>
<organism evidence="8 9">
    <name type="scientific">Candidula unifasciata</name>
    <dbReference type="NCBI Taxonomy" id="100452"/>
    <lineage>
        <taxon>Eukaryota</taxon>
        <taxon>Metazoa</taxon>
        <taxon>Spiralia</taxon>
        <taxon>Lophotrochozoa</taxon>
        <taxon>Mollusca</taxon>
        <taxon>Gastropoda</taxon>
        <taxon>Heterobranchia</taxon>
        <taxon>Euthyneura</taxon>
        <taxon>Panpulmonata</taxon>
        <taxon>Eupulmonata</taxon>
        <taxon>Stylommatophora</taxon>
        <taxon>Helicina</taxon>
        <taxon>Helicoidea</taxon>
        <taxon>Geomitridae</taxon>
        <taxon>Candidula</taxon>
    </lineage>
</organism>
<feature type="compositionally biased region" description="Polar residues" evidence="6">
    <location>
        <begin position="1"/>
        <end position="10"/>
    </location>
</feature>
<evidence type="ECO:0000256" key="5">
    <source>
        <dbReference type="ARBA" id="ARBA00023242"/>
    </source>
</evidence>
<feature type="region of interest" description="Disordered" evidence="6">
    <location>
        <begin position="1"/>
        <end position="31"/>
    </location>
</feature>
<feature type="compositionally biased region" description="Gly residues" evidence="6">
    <location>
        <begin position="11"/>
        <end position="20"/>
    </location>
</feature>
<dbReference type="GO" id="GO:0003697">
    <property type="term" value="F:single-stranded DNA binding"/>
    <property type="evidence" value="ECO:0007669"/>
    <property type="project" value="TreeGrafter"/>
</dbReference>
<dbReference type="PIRSF" id="PIRSF036949">
    <property type="entry name" value="RPA32"/>
    <property type="match status" value="1"/>
</dbReference>
<feature type="domain" description="Replication protein A C-terminal" evidence="7">
    <location>
        <begin position="161"/>
        <end position="249"/>
    </location>
</feature>
<evidence type="ECO:0000313" key="8">
    <source>
        <dbReference type="EMBL" id="CAG5119833.1"/>
    </source>
</evidence>
<dbReference type="SUPFAM" id="SSF50249">
    <property type="entry name" value="Nucleic acid-binding proteins"/>
    <property type="match status" value="1"/>
</dbReference>
<dbReference type="Pfam" id="PF08784">
    <property type="entry name" value="RPA_C"/>
    <property type="match status" value="1"/>
</dbReference>
<dbReference type="Gene3D" id="1.10.10.10">
    <property type="entry name" value="Winged helix-like DNA-binding domain superfamily/Winged helix DNA-binding domain"/>
    <property type="match status" value="1"/>
</dbReference>
<dbReference type="FunFam" id="1.10.10.10:FF:000168">
    <property type="entry name" value="Replication protein A 32 kDa subunit"/>
    <property type="match status" value="1"/>
</dbReference>
<dbReference type="EMBL" id="CAJHNH020000780">
    <property type="protein sequence ID" value="CAG5119833.1"/>
    <property type="molecule type" value="Genomic_DNA"/>
</dbReference>
<sequence length="256" mass="27558">MWNNQDFSQSGFGGGGGFGTPGADDRKQKGVRRSNIVPVTVAQVLTAKHDGDVFVSGNVELSQVTLVGLIVGVNETPTRIDYLVDDMTGPPLDVKQFNNANDENEQAQNVASFALPVNTYVRVYGNVRAFGGKRSVNAHKITPLTDMNELSGHILEVIYANAQQQGSTPAAFSGGDKKGVVAMETGNQIPGLTPLQSQIQMIIRSDRSEGGCSFDDICKQLRTAAPKAIRDALEFLSTEGHIYSTIDEEHFQATDI</sequence>
<reference evidence="8" key="1">
    <citation type="submission" date="2021-04" db="EMBL/GenBank/DDBJ databases">
        <authorList>
            <consortium name="Molecular Ecology Group"/>
        </authorList>
    </citation>
    <scope>NUCLEOTIDE SEQUENCE</scope>
</reference>
<keyword evidence="4" id="KW-0238">DNA-binding</keyword>
<keyword evidence="3" id="KW-0235">DNA replication</keyword>
<dbReference type="SUPFAM" id="SSF46785">
    <property type="entry name" value="Winged helix' DNA-binding domain"/>
    <property type="match status" value="1"/>
</dbReference>
<comment type="caution">
    <text evidence="8">The sequence shown here is derived from an EMBL/GenBank/DDBJ whole genome shotgun (WGS) entry which is preliminary data.</text>
</comment>
<dbReference type="GO" id="GO:0000781">
    <property type="term" value="C:chromosome, telomeric region"/>
    <property type="evidence" value="ECO:0007669"/>
    <property type="project" value="TreeGrafter"/>
</dbReference>
<evidence type="ECO:0000256" key="4">
    <source>
        <dbReference type="ARBA" id="ARBA00023125"/>
    </source>
</evidence>
<evidence type="ECO:0000256" key="6">
    <source>
        <dbReference type="SAM" id="MobiDB-lite"/>
    </source>
</evidence>
<evidence type="ECO:0000256" key="1">
    <source>
        <dbReference type="ARBA" id="ARBA00004123"/>
    </source>
</evidence>
<dbReference type="PANTHER" id="PTHR13989">
    <property type="entry name" value="REPLICATION PROTEIN A-RELATED"/>
    <property type="match status" value="1"/>
</dbReference>
<proteinExistence type="inferred from homology"/>
<evidence type="ECO:0000259" key="7">
    <source>
        <dbReference type="Pfam" id="PF08784"/>
    </source>
</evidence>
<dbReference type="GO" id="GO:0006260">
    <property type="term" value="P:DNA replication"/>
    <property type="evidence" value="ECO:0007669"/>
    <property type="project" value="UniProtKB-KW"/>
</dbReference>
<evidence type="ECO:0000256" key="2">
    <source>
        <dbReference type="ARBA" id="ARBA00007815"/>
    </source>
</evidence>
<keyword evidence="5" id="KW-0539">Nucleus</keyword>
<dbReference type="Gene3D" id="2.40.50.140">
    <property type="entry name" value="Nucleic acid-binding proteins"/>
    <property type="match status" value="1"/>
</dbReference>
<comment type="subcellular location">
    <subcellularLocation>
        <location evidence="1">Nucleus</location>
    </subcellularLocation>
</comment>
<dbReference type="GO" id="GO:0006289">
    <property type="term" value="P:nucleotide-excision repair"/>
    <property type="evidence" value="ECO:0007669"/>
    <property type="project" value="TreeGrafter"/>
</dbReference>
<protein>
    <recommendedName>
        <fullName evidence="7">Replication protein A C-terminal domain-containing protein</fullName>
    </recommendedName>
</protein>
<dbReference type="InterPro" id="IPR014892">
    <property type="entry name" value="RPA_C"/>
</dbReference>